<keyword evidence="4" id="KW-0813">Transport</keyword>
<name>A0AAD8MER3_9APIA</name>
<sequence length="272" mass="30695">MVSDSAIAMERYSELSKQRLDHAILLFLRHFLKSYIGEQAMESSKRLYSRFSELLGVDDHLEMLNVIVGKIARNLKCYVESEDAITRNLDLFLELASGYTSCKLLLKLETVQSNIMHNNREHFSFLRDNGFSLVVEQISSTLLACWFLQKTVIRNSSLQLILFCSQSAAFYGFQMPKGPKLAFGTIPAKLLLQLATTFKDGGLCDRSGKFFYKDHLHKSNVPVLAVAGDKDLICSIEVVHDDDEDDEDEENGEDQVDSDDEEATADEDETAT</sequence>
<evidence type="ECO:0000256" key="6">
    <source>
        <dbReference type="ARBA" id="ARBA00022927"/>
    </source>
</evidence>
<evidence type="ECO:0000256" key="2">
    <source>
        <dbReference type="ARBA" id="ARBA00004496"/>
    </source>
</evidence>
<evidence type="ECO:0000313" key="11">
    <source>
        <dbReference type="Proteomes" id="UP001237642"/>
    </source>
</evidence>
<comment type="similarity">
    <text evidence="3">Belongs to the exportin family.</text>
</comment>
<protein>
    <recommendedName>
        <fullName evidence="9">Exportin-7/Ran-binding protein 17 TPR repeats domain-containing protein</fullName>
    </recommendedName>
</protein>
<reference evidence="10" key="2">
    <citation type="submission" date="2023-05" db="EMBL/GenBank/DDBJ databases">
        <authorList>
            <person name="Schelkunov M.I."/>
        </authorList>
    </citation>
    <scope>NUCLEOTIDE SEQUENCE</scope>
    <source>
        <strain evidence="10">Hsosn_3</strain>
        <tissue evidence="10">Leaf</tissue>
    </source>
</reference>
<evidence type="ECO:0000256" key="8">
    <source>
        <dbReference type="SAM" id="MobiDB-lite"/>
    </source>
</evidence>
<organism evidence="10 11">
    <name type="scientific">Heracleum sosnowskyi</name>
    <dbReference type="NCBI Taxonomy" id="360622"/>
    <lineage>
        <taxon>Eukaryota</taxon>
        <taxon>Viridiplantae</taxon>
        <taxon>Streptophyta</taxon>
        <taxon>Embryophyta</taxon>
        <taxon>Tracheophyta</taxon>
        <taxon>Spermatophyta</taxon>
        <taxon>Magnoliopsida</taxon>
        <taxon>eudicotyledons</taxon>
        <taxon>Gunneridae</taxon>
        <taxon>Pentapetalae</taxon>
        <taxon>asterids</taxon>
        <taxon>campanulids</taxon>
        <taxon>Apiales</taxon>
        <taxon>Apiaceae</taxon>
        <taxon>Apioideae</taxon>
        <taxon>apioid superclade</taxon>
        <taxon>Tordylieae</taxon>
        <taxon>Tordyliinae</taxon>
        <taxon>Heracleum</taxon>
    </lineage>
</organism>
<evidence type="ECO:0000256" key="4">
    <source>
        <dbReference type="ARBA" id="ARBA00022448"/>
    </source>
</evidence>
<accession>A0AAD8MER3</accession>
<dbReference type="AlphaFoldDB" id="A0AAD8MER3"/>
<evidence type="ECO:0000259" key="9">
    <source>
        <dbReference type="Pfam" id="PF25795"/>
    </source>
</evidence>
<dbReference type="GO" id="GO:0005049">
    <property type="term" value="F:nuclear export signal receptor activity"/>
    <property type="evidence" value="ECO:0007669"/>
    <property type="project" value="InterPro"/>
</dbReference>
<dbReference type="InterPro" id="IPR057947">
    <property type="entry name" value="TPR_XPO7/RBP17"/>
</dbReference>
<keyword evidence="7" id="KW-0539">Nucleus</keyword>
<dbReference type="EMBL" id="JAUIZM010000008">
    <property type="protein sequence ID" value="KAK1369393.1"/>
    <property type="molecule type" value="Genomic_DNA"/>
</dbReference>
<dbReference type="PANTHER" id="PTHR12596:SF2">
    <property type="entry name" value="EXPORTIN-7 ISOFORM X1"/>
    <property type="match status" value="1"/>
</dbReference>
<dbReference type="Pfam" id="PF25795">
    <property type="entry name" value="TPR_XPO7"/>
    <property type="match status" value="1"/>
</dbReference>
<dbReference type="GO" id="GO:0006611">
    <property type="term" value="P:protein export from nucleus"/>
    <property type="evidence" value="ECO:0007669"/>
    <property type="project" value="TreeGrafter"/>
</dbReference>
<dbReference type="PANTHER" id="PTHR12596">
    <property type="entry name" value="EXPORTIN 4,7-RELATED"/>
    <property type="match status" value="1"/>
</dbReference>
<comment type="caution">
    <text evidence="10">The sequence shown here is derived from an EMBL/GenBank/DDBJ whole genome shotgun (WGS) entry which is preliminary data.</text>
</comment>
<evidence type="ECO:0000256" key="3">
    <source>
        <dbReference type="ARBA" id="ARBA00009466"/>
    </source>
</evidence>
<evidence type="ECO:0000256" key="5">
    <source>
        <dbReference type="ARBA" id="ARBA00022490"/>
    </source>
</evidence>
<gene>
    <name evidence="10" type="ORF">POM88_035485</name>
</gene>
<feature type="region of interest" description="Disordered" evidence="8">
    <location>
        <begin position="239"/>
        <end position="272"/>
    </location>
</feature>
<dbReference type="Proteomes" id="UP001237642">
    <property type="component" value="Unassembled WGS sequence"/>
</dbReference>
<reference evidence="10" key="1">
    <citation type="submission" date="2023-02" db="EMBL/GenBank/DDBJ databases">
        <title>Genome of toxic invasive species Heracleum sosnowskyi carries increased number of genes despite the absence of recent whole-genome duplications.</title>
        <authorList>
            <person name="Schelkunov M."/>
            <person name="Shtratnikova V."/>
            <person name="Makarenko M."/>
            <person name="Klepikova A."/>
            <person name="Omelchenko D."/>
            <person name="Novikova G."/>
            <person name="Obukhova E."/>
            <person name="Bogdanov V."/>
            <person name="Penin A."/>
            <person name="Logacheva M."/>
        </authorList>
    </citation>
    <scope>NUCLEOTIDE SEQUENCE</scope>
    <source>
        <strain evidence="10">Hsosn_3</strain>
        <tissue evidence="10">Leaf</tissue>
    </source>
</reference>
<evidence type="ECO:0000313" key="10">
    <source>
        <dbReference type="EMBL" id="KAK1369393.1"/>
    </source>
</evidence>
<evidence type="ECO:0000256" key="7">
    <source>
        <dbReference type="ARBA" id="ARBA00023242"/>
    </source>
</evidence>
<proteinExistence type="inferred from homology"/>
<evidence type="ECO:0000256" key="1">
    <source>
        <dbReference type="ARBA" id="ARBA00004123"/>
    </source>
</evidence>
<keyword evidence="6" id="KW-0653">Protein transport</keyword>
<keyword evidence="11" id="KW-1185">Reference proteome</keyword>
<dbReference type="InterPro" id="IPR044189">
    <property type="entry name" value="XPO4/7-like"/>
</dbReference>
<dbReference type="GO" id="GO:0005737">
    <property type="term" value="C:cytoplasm"/>
    <property type="evidence" value="ECO:0007669"/>
    <property type="project" value="UniProtKB-SubCell"/>
</dbReference>
<keyword evidence="5" id="KW-0963">Cytoplasm</keyword>
<feature type="domain" description="Exportin-7/Ran-binding protein 17 TPR repeats" evidence="9">
    <location>
        <begin position="4"/>
        <end position="129"/>
    </location>
</feature>
<dbReference type="GO" id="GO:0005643">
    <property type="term" value="C:nuclear pore"/>
    <property type="evidence" value="ECO:0007669"/>
    <property type="project" value="TreeGrafter"/>
</dbReference>
<feature type="compositionally biased region" description="Acidic residues" evidence="8">
    <location>
        <begin position="240"/>
        <end position="272"/>
    </location>
</feature>
<comment type="subcellular location">
    <subcellularLocation>
        <location evidence="2">Cytoplasm</location>
    </subcellularLocation>
    <subcellularLocation>
        <location evidence="1">Nucleus</location>
    </subcellularLocation>
</comment>